<dbReference type="Pfam" id="PF00248">
    <property type="entry name" value="Aldo_ket_red"/>
    <property type="match status" value="1"/>
</dbReference>
<feature type="domain" description="NADP-dependent oxidoreductase" evidence="2">
    <location>
        <begin position="34"/>
        <end position="305"/>
    </location>
</feature>
<dbReference type="SUPFAM" id="SSF51430">
    <property type="entry name" value="NAD(P)-linked oxidoreductase"/>
    <property type="match status" value="1"/>
</dbReference>
<gene>
    <name evidence="3" type="ORF">ACFFSY_29725</name>
</gene>
<evidence type="ECO:0000259" key="2">
    <source>
        <dbReference type="Pfam" id="PF00248"/>
    </source>
</evidence>
<reference evidence="3 4" key="1">
    <citation type="submission" date="2024-09" db="EMBL/GenBank/DDBJ databases">
        <authorList>
            <person name="Sun Q."/>
            <person name="Mori K."/>
        </authorList>
    </citation>
    <scope>NUCLEOTIDE SEQUENCE [LARGE SCALE GENOMIC DNA]</scope>
    <source>
        <strain evidence="3 4">TISTR 2452</strain>
    </source>
</reference>
<proteinExistence type="predicted"/>
<keyword evidence="1" id="KW-0560">Oxidoreductase</keyword>
<dbReference type="InterPro" id="IPR050523">
    <property type="entry name" value="AKR_Detox_Biosynth"/>
</dbReference>
<dbReference type="PANTHER" id="PTHR43364:SF4">
    <property type="entry name" value="NAD(P)-LINKED OXIDOREDUCTASE SUPERFAMILY PROTEIN"/>
    <property type="match status" value="1"/>
</dbReference>
<dbReference type="PANTHER" id="PTHR43364">
    <property type="entry name" value="NADH-SPECIFIC METHYLGLYOXAL REDUCTASE-RELATED"/>
    <property type="match status" value="1"/>
</dbReference>
<organism evidence="3 4">
    <name type="scientific">Paenibacillus aurantiacus</name>
    <dbReference type="NCBI Taxonomy" id="1936118"/>
    <lineage>
        <taxon>Bacteria</taxon>
        <taxon>Bacillati</taxon>
        <taxon>Bacillota</taxon>
        <taxon>Bacilli</taxon>
        <taxon>Bacillales</taxon>
        <taxon>Paenibacillaceae</taxon>
        <taxon>Paenibacillus</taxon>
    </lineage>
</organism>
<evidence type="ECO:0000256" key="1">
    <source>
        <dbReference type="ARBA" id="ARBA00023002"/>
    </source>
</evidence>
<name>A0ABV5KY34_9BACL</name>
<dbReference type="Proteomes" id="UP001589747">
    <property type="component" value="Unassembled WGS sequence"/>
</dbReference>
<protein>
    <submittedName>
        <fullName evidence="3">Aldo/keto reductase</fullName>
    </submittedName>
</protein>
<sequence>MKKIELAGLKQGVSQLIMGSDYFAPEVYDLVRTNLDAFVGIGGNTIDTAYIYCGGKSEQAIGMWLEERGNRDAINVWTKGAHPNAQGPRVSRDAIREELGISLERLRTDYVDLYALHRDDLNVPVGSILEWLNELVEEGRILTFGASNWTTDRLAEAARYAEEHGLRGFSFSSPNLSLAKAQEPYWHDCVSIDGPSLAWHEQSELPLFSWSAQARGFFTGRFTPEDRSDADLVRVFYNDDNWERYRRAEQLGQEKGVATIQIALAYVLNQRFPSAAIIGPRNEAELRSCREAADLTLTPSEIEWLDLRRS</sequence>
<dbReference type="Gene3D" id="3.20.20.100">
    <property type="entry name" value="NADP-dependent oxidoreductase domain"/>
    <property type="match status" value="1"/>
</dbReference>
<evidence type="ECO:0000313" key="3">
    <source>
        <dbReference type="EMBL" id="MFB9330143.1"/>
    </source>
</evidence>
<keyword evidence="4" id="KW-1185">Reference proteome</keyword>
<dbReference type="EMBL" id="JBHMDO010000047">
    <property type="protein sequence ID" value="MFB9330143.1"/>
    <property type="molecule type" value="Genomic_DNA"/>
</dbReference>
<accession>A0ABV5KY34</accession>
<comment type="caution">
    <text evidence="3">The sequence shown here is derived from an EMBL/GenBank/DDBJ whole genome shotgun (WGS) entry which is preliminary data.</text>
</comment>
<dbReference type="CDD" id="cd19082">
    <property type="entry name" value="AKR_AKR10A1_2"/>
    <property type="match status" value="1"/>
</dbReference>
<dbReference type="InterPro" id="IPR023210">
    <property type="entry name" value="NADP_OxRdtase_dom"/>
</dbReference>
<dbReference type="RefSeq" id="WP_377501048.1">
    <property type="nucleotide sequence ID" value="NZ_JBHMDO010000047.1"/>
</dbReference>
<dbReference type="InterPro" id="IPR036812">
    <property type="entry name" value="NAD(P)_OxRdtase_dom_sf"/>
</dbReference>
<evidence type="ECO:0000313" key="4">
    <source>
        <dbReference type="Proteomes" id="UP001589747"/>
    </source>
</evidence>